<dbReference type="STRING" id="633807.BW732_05280"/>
<dbReference type="InterPro" id="IPR023130">
    <property type="entry name" value="Ta0600-like_sf"/>
</dbReference>
<reference evidence="1 2" key="1">
    <citation type="journal article" date="2010" name="Int. J. Syst. Evol. Microbiol.">
        <title>Vagococcus penaei sp. nov., isolated from spoilage microbiota of cooked shrimp (Penaeus vannamei).</title>
        <authorList>
            <person name="Jaffres E."/>
            <person name="Prevost H."/>
            <person name="Rossero A."/>
            <person name="Joffraud J.J."/>
            <person name="Dousset X."/>
        </authorList>
    </citation>
    <scope>NUCLEOTIDE SEQUENCE [LARGE SCALE GENOMIC DNA]</scope>
    <source>
        <strain evidence="1 2">CD276</strain>
    </source>
</reference>
<dbReference type="Gene3D" id="1.20.1440.50">
    <property type="entry name" value="Ta0600-like"/>
    <property type="match status" value="1"/>
</dbReference>
<gene>
    <name evidence="1" type="ORF">BW732_05280</name>
</gene>
<dbReference type="EMBL" id="CP019609">
    <property type="protein sequence ID" value="AQP53708.1"/>
    <property type="molecule type" value="Genomic_DNA"/>
</dbReference>
<proteinExistence type="predicted"/>
<keyword evidence="2" id="KW-1185">Reference proteome</keyword>
<organism evidence="1 2">
    <name type="scientific">Vagococcus penaei</name>
    <dbReference type="NCBI Taxonomy" id="633807"/>
    <lineage>
        <taxon>Bacteria</taxon>
        <taxon>Bacillati</taxon>
        <taxon>Bacillota</taxon>
        <taxon>Bacilli</taxon>
        <taxon>Lactobacillales</taxon>
        <taxon>Enterococcaceae</taxon>
        <taxon>Vagococcus</taxon>
    </lineage>
</organism>
<dbReference type="AlphaFoldDB" id="A0A1Q2D5N3"/>
<sequence>MFAQKKPQLTIQMLKQLNIVCEDPEMQSYQKILGYLTQARQQLQTASHPQALASQLCRQLEYELWEDGKVPESLITLYYQMMHHCKTYRAVGISALLTPFWFRGL</sequence>
<dbReference type="SUPFAM" id="SSF109797">
    <property type="entry name" value="Bacteriocin immunity protein-like"/>
    <property type="match status" value="1"/>
</dbReference>
<evidence type="ECO:0000313" key="2">
    <source>
        <dbReference type="Proteomes" id="UP000188246"/>
    </source>
</evidence>
<accession>A0A1Q2D5N3</accession>
<dbReference type="RefSeq" id="WP_077275793.1">
    <property type="nucleotide sequence ID" value="NZ_CP019609.1"/>
</dbReference>
<dbReference type="KEGG" id="vpi:BW732_05280"/>
<evidence type="ECO:0000313" key="1">
    <source>
        <dbReference type="EMBL" id="AQP53708.1"/>
    </source>
</evidence>
<name>A0A1Q2D5N3_9ENTE</name>
<protein>
    <submittedName>
        <fullName evidence="1">Uncharacterized protein</fullName>
    </submittedName>
</protein>
<dbReference type="Proteomes" id="UP000188246">
    <property type="component" value="Chromosome"/>
</dbReference>